<comment type="catalytic activity">
    <reaction evidence="5">
        <text>12alpha-hydroxy-3-oxo-5beta-cholan-24-oate + NADH + H(+) = isodeoxycholate + NAD(+)</text>
        <dbReference type="Rhea" id="RHEA:47492"/>
        <dbReference type="ChEBI" id="CHEBI:15378"/>
        <dbReference type="ChEBI" id="CHEBI:57540"/>
        <dbReference type="ChEBI" id="CHEBI:57945"/>
        <dbReference type="ChEBI" id="CHEBI:87733"/>
        <dbReference type="ChEBI" id="CHEBI:87734"/>
    </reaction>
    <physiologicalReaction direction="left-to-right" evidence="5">
        <dbReference type="Rhea" id="RHEA:47493"/>
    </physiologicalReaction>
</comment>
<keyword evidence="3" id="KW-0443">Lipid metabolism</keyword>
<comment type="catalytic activity">
    <reaction evidence="8">
        <text>3-oxo-5beta-cholan-24-oate + NADH + H(+) = isolithocholate + NAD(+)</text>
        <dbReference type="Rhea" id="RHEA:47508"/>
        <dbReference type="ChEBI" id="CHEBI:11867"/>
        <dbReference type="ChEBI" id="CHEBI:15378"/>
        <dbReference type="ChEBI" id="CHEBI:57540"/>
        <dbReference type="ChEBI" id="CHEBI:57945"/>
        <dbReference type="ChEBI" id="CHEBI:87728"/>
        <dbReference type="EC" id="1.1.1.391"/>
    </reaction>
    <physiologicalReaction direction="left-to-right" evidence="8">
        <dbReference type="Rhea" id="RHEA:47509"/>
    </physiologicalReaction>
</comment>
<accession>A0A7X9UC18</accession>
<dbReference type="Gene3D" id="3.40.50.720">
    <property type="entry name" value="NAD(P)-binding Rossmann-like Domain"/>
    <property type="match status" value="1"/>
</dbReference>
<dbReference type="SMART" id="SM00822">
    <property type="entry name" value="PKS_KR"/>
    <property type="match status" value="1"/>
</dbReference>
<evidence type="ECO:0000256" key="8">
    <source>
        <dbReference type="ARBA" id="ARBA00052953"/>
    </source>
</evidence>
<evidence type="ECO:0000256" key="9">
    <source>
        <dbReference type="ARBA" id="ARBA00067031"/>
    </source>
</evidence>
<evidence type="ECO:0000259" key="12">
    <source>
        <dbReference type="SMART" id="SM00822"/>
    </source>
</evidence>
<dbReference type="PROSITE" id="PS00061">
    <property type="entry name" value="ADH_SHORT"/>
    <property type="match status" value="1"/>
</dbReference>
<dbReference type="EMBL" id="JABBCP010000002">
    <property type="protein sequence ID" value="NMF55407.1"/>
    <property type="molecule type" value="Genomic_DNA"/>
</dbReference>
<dbReference type="InterPro" id="IPR020904">
    <property type="entry name" value="Sc_DH/Rdtase_CS"/>
</dbReference>
<keyword evidence="4" id="KW-0753">Steroid metabolism</keyword>
<evidence type="ECO:0000313" key="14">
    <source>
        <dbReference type="Proteomes" id="UP000546970"/>
    </source>
</evidence>
<reference evidence="13 14" key="1">
    <citation type="submission" date="2020-04" db="EMBL/GenBank/DDBJ databases">
        <title>Collinsella sp. KGMB02528 nov., an anaerobic actinobacterium isolated from human feces.</title>
        <authorList>
            <person name="Han K.-I."/>
            <person name="Eom M.K."/>
            <person name="Kim J.-S."/>
            <person name="Lee K.C."/>
            <person name="Suh M.K."/>
            <person name="Park S.-H."/>
            <person name="Lee J.H."/>
            <person name="Kang S.W."/>
            <person name="Park J.-E."/>
            <person name="Oh B.S."/>
            <person name="Yu S.Y."/>
            <person name="Choi S.-H."/>
            <person name="Lee D.H."/>
            <person name="Yoon H."/>
            <person name="Kim B.-Y."/>
            <person name="Lee J.H."/>
            <person name="Lee J.-S."/>
        </authorList>
    </citation>
    <scope>NUCLEOTIDE SEQUENCE [LARGE SCALE GENOMIC DNA]</scope>
    <source>
        <strain evidence="13 14">KGMB02528</strain>
    </source>
</reference>
<comment type="catalytic activity">
    <reaction evidence="6">
        <text>3-oxochenodeoxycholate + NADH + H(+) = isochenodeoxycholate + NAD(+)</text>
        <dbReference type="Rhea" id="RHEA:47516"/>
        <dbReference type="ChEBI" id="CHEBI:15378"/>
        <dbReference type="ChEBI" id="CHEBI:57540"/>
        <dbReference type="ChEBI" id="CHEBI:57945"/>
        <dbReference type="ChEBI" id="CHEBI:87730"/>
        <dbReference type="ChEBI" id="CHEBI:87731"/>
    </reaction>
    <physiologicalReaction direction="left-to-right" evidence="6">
        <dbReference type="Rhea" id="RHEA:47517"/>
    </physiologicalReaction>
</comment>
<dbReference type="PANTHER" id="PTHR43669">
    <property type="entry name" value="5-KETO-D-GLUCONATE 5-REDUCTASE"/>
    <property type="match status" value="1"/>
</dbReference>
<dbReference type="AlphaFoldDB" id="A0A7X9UC18"/>
<evidence type="ECO:0000256" key="3">
    <source>
        <dbReference type="ARBA" id="ARBA00023098"/>
    </source>
</evidence>
<name>A0A7X9UC18_9ACTN</name>
<evidence type="ECO:0000256" key="1">
    <source>
        <dbReference type="ARBA" id="ARBA00006484"/>
    </source>
</evidence>
<comment type="caution">
    <text evidence="13">The sequence shown here is derived from an EMBL/GenBank/DDBJ whole genome shotgun (WGS) entry which is preliminary data.</text>
</comment>
<keyword evidence="2" id="KW-0560">Oxidoreductase</keyword>
<dbReference type="GO" id="GO:0016491">
    <property type="term" value="F:oxidoreductase activity"/>
    <property type="evidence" value="ECO:0007669"/>
    <property type="project" value="UniProtKB-KW"/>
</dbReference>
<evidence type="ECO:0000256" key="11">
    <source>
        <dbReference type="RuleBase" id="RU000363"/>
    </source>
</evidence>
<sequence>MKTSIEGRRALITGAGSGIGRAVAQRLSELGCDVVLVGRTGVTLNETAALCPGATKTVTCDLTDESSILALVGYIRATGGLDILVNNAGIVQSGPLEGISTEEFDAVMATNVRAPFILMRETLPLLKASPSPEIINVCSVVAHEGYPNQSAYVASKHALCGLSKSFANEVFDDGVRVHLISPGGVLTGMVAKVRPEIVGTPMILPEDVADAAEYLLTHRSDAVCDEIRLHRVTKAPF</sequence>
<comment type="similarity">
    <text evidence="1 11">Belongs to the short-chain dehydrogenases/reductases (SDR) family.</text>
</comment>
<dbReference type="PRINTS" id="PR00081">
    <property type="entry name" value="GDHRDH"/>
</dbReference>
<feature type="domain" description="Ketoreductase" evidence="12">
    <location>
        <begin position="8"/>
        <end position="183"/>
    </location>
</feature>
<dbReference type="FunFam" id="3.40.50.720:FF:000084">
    <property type="entry name" value="Short-chain dehydrogenase reductase"/>
    <property type="match status" value="1"/>
</dbReference>
<organism evidence="13 14">
    <name type="scientific">Collinsella acetigenes</name>
    <dbReference type="NCBI Taxonomy" id="2713419"/>
    <lineage>
        <taxon>Bacteria</taxon>
        <taxon>Bacillati</taxon>
        <taxon>Actinomycetota</taxon>
        <taxon>Coriobacteriia</taxon>
        <taxon>Coriobacteriales</taxon>
        <taxon>Coriobacteriaceae</taxon>
        <taxon>Collinsella</taxon>
    </lineage>
</organism>
<evidence type="ECO:0000313" key="13">
    <source>
        <dbReference type="EMBL" id="NMF55407.1"/>
    </source>
</evidence>
<gene>
    <name evidence="13" type="ORF">HF320_03550</name>
</gene>
<dbReference type="RefSeq" id="WP_169277093.1">
    <property type="nucleotide sequence ID" value="NZ_JABBCP010000002.1"/>
</dbReference>
<dbReference type="PANTHER" id="PTHR43669:SF3">
    <property type="entry name" value="ALCOHOL DEHYDROGENASE, PUTATIVE (AFU_ORTHOLOGUE AFUA_3G03445)-RELATED"/>
    <property type="match status" value="1"/>
</dbReference>
<evidence type="ECO:0000256" key="2">
    <source>
        <dbReference type="ARBA" id="ARBA00023002"/>
    </source>
</evidence>
<evidence type="ECO:0000256" key="6">
    <source>
        <dbReference type="ARBA" id="ARBA00050953"/>
    </source>
</evidence>
<dbReference type="Pfam" id="PF00106">
    <property type="entry name" value="adh_short"/>
    <property type="match status" value="1"/>
</dbReference>
<proteinExistence type="inferred from homology"/>
<evidence type="ECO:0000256" key="10">
    <source>
        <dbReference type="ARBA" id="ARBA00081284"/>
    </source>
</evidence>
<dbReference type="GO" id="GO:0008202">
    <property type="term" value="P:steroid metabolic process"/>
    <property type="evidence" value="ECO:0007669"/>
    <property type="project" value="UniProtKB-KW"/>
</dbReference>
<dbReference type="InterPro" id="IPR036291">
    <property type="entry name" value="NAD(P)-bd_dom_sf"/>
</dbReference>
<dbReference type="InterPro" id="IPR057326">
    <property type="entry name" value="KR_dom"/>
</dbReference>
<evidence type="ECO:0000256" key="4">
    <source>
        <dbReference type="ARBA" id="ARBA00023221"/>
    </source>
</evidence>
<evidence type="ECO:0000256" key="5">
    <source>
        <dbReference type="ARBA" id="ARBA00050257"/>
    </source>
</evidence>
<dbReference type="CDD" id="cd05233">
    <property type="entry name" value="SDR_c"/>
    <property type="match status" value="1"/>
</dbReference>
<dbReference type="EC" id="1.1.1.391" evidence="9"/>
<dbReference type="PRINTS" id="PR00080">
    <property type="entry name" value="SDRFAMILY"/>
</dbReference>
<protein>
    <recommendedName>
        <fullName evidence="9">3beta-hydroxycholanate 3-dehydrogenase (NAD(+))</fullName>
        <ecNumber evidence="9">1.1.1.391</ecNumber>
    </recommendedName>
    <alternativeName>
        <fullName evidence="10">NAD-dependent bile acid 3beta-dehydrogenase</fullName>
    </alternativeName>
</protein>
<dbReference type="Proteomes" id="UP000546970">
    <property type="component" value="Unassembled WGS sequence"/>
</dbReference>
<evidence type="ECO:0000256" key="7">
    <source>
        <dbReference type="ARBA" id="ARBA00052497"/>
    </source>
</evidence>
<comment type="catalytic activity">
    <reaction evidence="7">
        <text>7alpha,12alpha-dihydroxy-3-oxo-5beta-cholan-24-oate + NADH + H(+) = isocholate + NAD(+)</text>
        <dbReference type="Rhea" id="RHEA:47512"/>
        <dbReference type="ChEBI" id="CHEBI:15378"/>
        <dbReference type="ChEBI" id="CHEBI:57540"/>
        <dbReference type="ChEBI" id="CHEBI:57945"/>
        <dbReference type="ChEBI" id="CHEBI:87735"/>
        <dbReference type="ChEBI" id="CHEBI:87736"/>
    </reaction>
    <physiologicalReaction direction="left-to-right" evidence="7">
        <dbReference type="Rhea" id="RHEA:47513"/>
    </physiologicalReaction>
</comment>
<dbReference type="InterPro" id="IPR002347">
    <property type="entry name" value="SDR_fam"/>
</dbReference>
<dbReference type="SUPFAM" id="SSF51735">
    <property type="entry name" value="NAD(P)-binding Rossmann-fold domains"/>
    <property type="match status" value="1"/>
</dbReference>
<keyword evidence="14" id="KW-1185">Reference proteome</keyword>